<dbReference type="Gene3D" id="1.20.144.10">
    <property type="entry name" value="Phosphatidic acid phosphatase type 2/haloperoxidase"/>
    <property type="match status" value="1"/>
</dbReference>
<feature type="transmembrane region" description="Helical" evidence="7">
    <location>
        <begin position="55"/>
        <end position="78"/>
    </location>
</feature>
<keyword evidence="3 7" id="KW-0812">Transmembrane</keyword>
<comment type="caution">
    <text evidence="9">The sequence shown here is derived from an EMBL/GenBank/DDBJ whole genome shotgun (WGS) entry which is preliminary data.</text>
</comment>
<dbReference type="Proteomes" id="UP001519290">
    <property type="component" value="Unassembled WGS sequence"/>
</dbReference>
<keyword evidence="4 9" id="KW-0378">Hydrolase</keyword>
<evidence type="ECO:0000256" key="5">
    <source>
        <dbReference type="ARBA" id="ARBA00022989"/>
    </source>
</evidence>
<name>A0ABS4X2N3_9MICO</name>
<evidence type="ECO:0000256" key="7">
    <source>
        <dbReference type="SAM" id="Phobius"/>
    </source>
</evidence>
<dbReference type="GO" id="GO:0050380">
    <property type="term" value="F:undecaprenyl-diphosphatase activity"/>
    <property type="evidence" value="ECO:0007669"/>
    <property type="project" value="UniProtKB-EC"/>
</dbReference>
<gene>
    <name evidence="9" type="ORF">JOF43_002673</name>
</gene>
<evidence type="ECO:0000256" key="2">
    <source>
        <dbReference type="ARBA" id="ARBA00022475"/>
    </source>
</evidence>
<dbReference type="PANTHER" id="PTHR14969">
    <property type="entry name" value="SPHINGOSINE-1-PHOSPHATE PHOSPHOHYDROLASE"/>
    <property type="match status" value="1"/>
</dbReference>
<keyword evidence="6 7" id="KW-0472">Membrane</keyword>
<feature type="transmembrane region" description="Helical" evidence="7">
    <location>
        <begin position="142"/>
        <end position="171"/>
    </location>
</feature>
<protein>
    <submittedName>
        <fullName evidence="9">Undecaprenyl-diphosphatase</fullName>
        <ecNumber evidence="9">3.6.1.27</ecNumber>
    </submittedName>
</protein>
<keyword evidence="5 7" id="KW-1133">Transmembrane helix</keyword>
<dbReference type="PANTHER" id="PTHR14969:SF62">
    <property type="entry name" value="DECAPRENYLPHOSPHORYL-5-PHOSPHORIBOSE PHOSPHATASE RV3807C-RELATED"/>
    <property type="match status" value="1"/>
</dbReference>
<dbReference type="Pfam" id="PF01569">
    <property type="entry name" value="PAP2"/>
    <property type="match status" value="1"/>
</dbReference>
<dbReference type="CDD" id="cd01610">
    <property type="entry name" value="PAP2_like"/>
    <property type="match status" value="1"/>
</dbReference>
<comment type="subcellular location">
    <subcellularLocation>
        <location evidence="1">Cell membrane</location>
        <topology evidence="1">Multi-pass membrane protein</topology>
    </subcellularLocation>
</comment>
<feature type="domain" description="Phosphatidic acid phosphatase type 2/haloperoxidase" evidence="8">
    <location>
        <begin position="87"/>
        <end position="198"/>
    </location>
</feature>
<keyword evidence="2" id="KW-1003">Cell membrane</keyword>
<evidence type="ECO:0000256" key="6">
    <source>
        <dbReference type="ARBA" id="ARBA00023136"/>
    </source>
</evidence>
<evidence type="ECO:0000256" key="4">
    <source>
        <dbReference type="ARBA" id="ARBA00022801"/>
    </source>
</evidence>
<dbReference type="EMBL" id="JAGIOD010000001">
    <property type="protein sequence ID" value="MBP2382716.1"/>
    <property type="molecule type" value="Genomic_DNA"/>
</dbReference>
<sequence>MRHRRSPATSHPLLLLGAVLLLAGTAVLALLLVRGMTYRGAVAAAAELPSAVRTGIAGISEHGILGLMVMFGIAILHARRQGPPALARGLAAGAGVVLAYLASETIKVLVAELRPCRNFAVETITACPDAADWSWPSNHATISAAIAVAVAVMSARLAFGALPLAGLIALSRVLVGVHYPHDVLAGAVLGALVVLLVTRWGAPMVQRGLEASHRVPLLERTPAGRRPPGDHRGILERAQSARTYTRWRTGLLRSSSSLVPSTSRT</sequence>
<dbReference type="SMART" id="SM00014">
    <property type="entry name" value="acidPPc"/>
    <property type="match status" value="1"/>
</dbReference>
<feature type="transmembrane region" description="Helical" evidence="7">
    <location>
        <begin position="183"/>
        <end position="202"/>
    </location>
</feature>
<dbReference type="SUPFAM" id="SSF48317">
    <property type="entry name" value="Acid phosphatase/Vanadium-dependent haloperoxidase"/>
    <property type="match status" value="1"/>
</dbReference>
<evidence type="ECO:0000256" key="3">
    <source>
        <dbReference type="ARBA" id="ARBA00022692"/>
    </source>
</evidence>
<reference evidence="9 10" key="1">
    <citation type="submission" date="2021-03" db="EMBL/GenBank/DDBJ databases">
        <title>Sequencing the genomes of 1000 actinobacteria strains.</title>
        <authorList>
            <person name="Klenk H.-P."/>
        </authorList>
    </citation>
    <scope>NUCLEOTIDE SEQUENCE [LARGE SCALE GENOMIC DNA]</scope>
    <source>
        <strain evidence="9 10">DSM 14566</strain>
    </source>
</reference>
<dbReference type="InterPro" id="IPR000326">
    <property type="entry name" value="PAP2/HPO"/>
</dbReference>
<evidence type="ECO:0000256" key="1">
    <source>
        <dbReference type="ARBA" id="ARBA00004651"/>
    </source>
</evidence>
<evidence type="ECO:0000313" key="9">
    <source>
        <dbReference type="EMBL" id="MBP2382716.1"/>
    </source>
</evidence>
<keyword evidence="10" id="KW-1185">Reference proteome</keyword>
<accession>A0ABS4X2N3</accession>
<dbReference type="InterPro" id="IPR036938">
    <property type="entry name" value="PAP2/HPO_sf"/>
</dbReference>
<dbReference type="EC" id="3.6.1.27" evidence="9"/>
<organism evidence="9 10">
    <name type="scientific">Brachybacterium sacelli</name>
    <dbReference type="NCBI Taxonomy" id="173364"/>
    <lineage>
        <taxon>Bacteria</taxon>
        <taxon>Bacillati</taxon>
        <taxon>Actinomycetota</taxon>
        <taxon>Actinomycetes</taxon>
        <taxon>Micrococcales</taxon>
        <taxon>Dermabacteraceae</taxon>
        <taxon>Brachybacterium</taxon>
    </lineage>
</organism>
<evidence type="ECO:0000313" key="10">
    <source>
        <dbReference type="Proteomes" id="UP001519290"/>
    </source>
</evidence>
<dbReference type="RefSeq" id="WP_209902737.1">
    <property type="nucleotide sequence ID" value="NZ_BAAAJW010000007.1"/>
</dbReference>
<evidence type="ECO:0000259" key="8">
    <source>
        <dbReference type="SMART" id="SM00014"/>
    </source>
</evidence>
<proteinExistence type="predicted"/>